<protein>
    <submittedName>
        <fullName evidence="1">Uncharacterized protein</fullName>
    </submittedName>
</protein>
<proteinExistence type="predicted"/>
<name>A0A819XZZ4_9BILA</name>
<comment type="caution">
    <text evidence="1">The sequence shown here is derived from an EMBL/GenBank/DDBJ whole genome shotgun (WGS) entry which is preliminary data.</text>
</comment>
<dbReference type="EMBL" id="CAJOAX010014892">
    <property type="protein sequence ID" value="CAF4149032.1"/>
    <property type="molecule type" value="Genomic_DNA"/>
</dbReference>
<dbReference type="Proteomes" id="UP000663823">
    <property type="component" value="Unassembled WGS sequence"/>
</dbReference>
<dbReference type="Proteomes" id="UP000663874">
    <property type="component" value="Unassembled WGS sequence"/>
</dbReference>
<evidence type="ECO:0000313" key="2">
    <source>
        <dbReference type="EMBL" id="CAF4223536.1"/>
    </source>
</evidence>
<gene>
    <name evidence="2" type="ORF">FNK824_LOCUS37362</name>
    <name evidence="1" type="ORF">OTI717_LOCUS36132</name>
</gene>
<dbReference type="EMBL" id="CAJOBE010018814">
    <property type="protein sequence ID" value="CAF4223536.1"/>
    <property type="molecule type" value="Genomic_DNA"/>
</dbReference>
<evidence type="ECO:0000313" key="3">
    <source>
        <dbReference type="Proteomes" id="UP000663823"/>
    </source>
</evidence>
<dbReference type="AlphaFoldDB" id="A0A819XZZ4"/>
<evidence type="ECO:0000313" key="1">
    <source>
        <dbReference type="EMBL" id="CAF4149032.1"/>
    </source>
</evidence>
<feature type="non-terminal residue" evidence="1">
    <location>
        <position position="1"/>
    </location>
</feature>
<accession>A0A819XZZ4</accession>
<reference evidence="1" key="1">
    <citation type="submission" date="2021-02" db="EMBL/GenBank/DDBJ databases">
        <authorList>
            <person name="Nowell W R."/>
        </authorList>
    </citation>
    <scope>NUCLEOTIDE SEQUENCE</scope>
</reference>
<organism evidence="1 3">
    <name type="scientific">Rotaria sordida</name>
    <dbReference type="NCBI Taxonomy" id="392033"/>
    <lineage>
        <taxon>Eukaryota</taxon>
        <taxon>Metazoa</taxon>
        <taxon>Spiralia</taxon>
        <taxon>Gnathifera</taxon>
        <taxon>Rotifera</taxon>
        <taxon>Eurotatoria</taxon>
        <taxon>Bdelloidea</taxon>
        <taxon>Philodinida</taxon>
        <taxon>Philodinidae</taxon>
        <taxon>Rotaria</taxon>
    </lineage>
</organism>
<sequence length="45" mass="5412">NEEEIVITSADDLQSIEQEEEMNELVINRNNYNEKFDLEEDKQRP</sequence>